<organism evidence="2 3">
    <name type="scientific">Streptomyces aurantiacus JA 4570</name>
    <dbReference type="NCBI Taxonomy" id="1286094"/>
    <lineage>
        <taxon>Bacteria</taxon>
        <taxon>Bacillati</taxon>
        <taxon>Actinomycetota</taxon>
        <taxon>Actinomycetes</taxon>
        <taxon>Kitasatosporales</taxon>
        <taxon>Streptomycetaceae</taxon>
        <taxon>Streptomyces</taxon>
        <taxon>Streptomyces aurantiacus group</taxon>
    </lineage>
</organism>
<gene>
    <name evidence="2" type="ORF">STRAU_4871</name>
</gene>
<name>S3ZG27_9ACTN</name>
<dbReference type="AlphaFoldDB" id="S3ZG27"/>
<feature type="region of interest" description="Disordered" evidence="1">
    <location>
        <begin position="1"/>
        <end position="32"/>
    </location>
</feature>
<dbReference type="Proteomes" id="UP000014629">
    <property type="component" value="Unassembled WGS sequence"/>
</dbReference>
<sequence>MRTGRLRRASRDGTQRRPGTEGRPGRGRGGTW</sequence>
<reference evidence="2 3" key="1">
    <citation type="submission" date="2013-02" db="EMBL/GenBank/DDBJ databases">
        <title>Draft Genome Sequence of Streptomyces aurantiacus, Which Produces Setomimycin.</title>
        <authorList>
            <person name="Gruening B.A."/>
            <person name="Praeg A."/>
            <person name="Erxleben A."/>
            <person name="Guenther S."/>
            <person name="Mueller M."/>
        </authorList>
    </citation>
    <scope>NUCLEOTIDE SEQUENCE [LARGE SCALE GENOMIC DNA]</scope>
    <source>
        <strain evidence="2 3">JA 4570</strain>
    </source>
</reference>
<protein>
    <submittedName>
        <fullName evidence="2">Uncharacterized protein</fullName>
    </submittedName>
</protein>
<dbReference type="EMBL" id="AOPZ01000259">
    <property type="protein sequence ID" value="EPH42088.1"/>
    <property type="molecule type" value="Genomic_DNA"/>
</dbReference>
<evidence type="ECO:0000313" key="2">
    <source>
        <dbReference type="EMBL" id="EPH42088.1"/>
    </source>
</evidence>
<proteinExistence type="predicted"/>
<feature type="compositionally biased region" description="Basic and acidic residues" evidence="1">
    <location>
        <begin position="9"/>
        <end position="24"/>
    </location>
</feature>
<accession>S3ZG27</accession>
<comment type="caution">
    <text evidence="2">The sequence shown here is derived from an EMBL/GenBank/DDBJ whole genome shotgun (WGS) entry which is preliminary data.</text>
</comment>
<keyword evidence="3" id="KW-1185">Reference proteome</keyword>
<evidence type="ECO:0000256" key="1">
    <source>
        <dbReference type="SAM" id="MobiDB-lite"/>
    </source>
</evidence>
<evidence type="ECO:0000313" key="3">
    <source>
        <dbReference type="Proteomes" id="UP000014629"/>
    </source>
</evidence>